<evidence type="ECO:0000256" key="14">
    <source>
        <dbReference type="ARBA" id="ARBA00050912"/>
    </source>
</evidence>
<dbReference type="STRING" id="33528.ENSGAFP00000001811"/>
<evidence type="ECO:0000313" key="19">
    <source>
        <dbReference type="EMBL" id="PWA15836.1"/>
    </source>
</evidence>
<evidence type="ECO:0000256" key="7">
    <source>
        <dbReference type="ARBA" id="ARBA00022679"/>
    </source>
</evidence>
<dbReference type="SUPFAM" id="SSF82114">
    <property type="entry name" value="Riboflavin kinase-like"/>
    <property type="match status" value="1"/>
</dbReference>
<dbReference type="InterPro" id="IPR023468">
    <property type="entry name" value="Riboflavin_kinase"/>
</dbReference>
<keyword evidence="20" id="KW-1185">Reference proteome</keyword>
<evidence type="ECO:0000256" key="10">
    <source>
        <dbReference type="ARBA" id="ARBA00022777"/>
    </source>
</evidence>
<evidence type="ECO:0000259" key="18">
    <source>
        <dbReference type="SMART" id="SM00904"/>
    </source>
</evidence>
<dbReference type="PANTHER" id="PTHR22749">
    <property type="entry name" value="RIBOFLAVIN KINASE/FMN ADENYLYLTRANSFERASE"/>
    <property type="match status" value="1"/>
</dbReference>
<dbReference type="Proteomes" id="UP000250572">
    <property type="component" value="Unassembled WGS sequence"/>
</dbReference>
<feature type="compositionally biased region" description="Basic and acidic residues" evidence="17">
    <location>
        <begin position="403"/>
        <end position="419"/>
    </location>
</feature>
<dbReference type="GO" id="GO:0009231">
    <property type="term" value="P:riboflavin biosynthetic process"/>
    <property type="evidence" value="ECO:0007669"/>
    <property type="project" value="InterPro"/>
</dbReference>
<dbReference type="InterPro" id="IPR023465">
    <property type="entry name" value="Riboflavin_kinase_dom_sf"/>
</dbReference>
<evidence type="ECO:0000256" key="12">
    <source>
        <dbReference type="ARBA" id="ARBA00022840"/>
    </source>
</evidence>
<dbReference type="EC" id="2.7.1.26" evidence="3"/>
<comment type="catalytic activity">
    <reaction evidence="14">
        <text>riboflavin + ATP = FMN + ADP + H(+)</text>
        <dbReference type="Rhea" id="RHEA:14357"/>
        <dbReference type="ChEBI" id="CHEBI:15378"/>
        <dbReference type="ChEBI" id="CHEBI:30616"/>
        <dbReference type="ChEBI" id="CHEBI:57986"/>
        <dbReference type="ChEBI" id="CHEBI:58210"/>
        <dbReference type="ChEBI" id="CHEBI:456216"/>
        <dbReference type="EC" id="2.7.1.26"/>
    </reaction>
    <physiologicalReaction direction="left-to-right" evidence="14">
        <dbReference type="Rhea" id="RHEA:14358"/>
    </physiologicalReaction>
</comment>
<name>A0A315UWN0_GAMAF</name>
<evidence type="ECO:0000256" key="3">
    <source>
        <dbReference type="ARBA" id="ARBA00012105"/>
    </source>
</evidence>
<dbReference type="GO" id="GO:0005524">
    <property type="term" value="F:ATP binding"/>
    <property type="evidence" value="ECO:0007669"/>
    <property type="project" value="UniProtKB-KW"/>
</dbReference>
<keyword evidence="9" id="KW-0547">Nucleotide-binding</keyword>
<evidence type="ECO:0000256" key="4">
    <source>
        <dbReference type="ARBA" id="ARBA00017394"/>
    </source>
</evidence>
<evidence type="ECO:0000256" key="2">
    <source>
        <dbReference type="ARBA" id="ARBA00005201"/>
    </source>
</evidence>
<proteinExistence type="predicted"/>
<dbReference type="FunFam" id="2.40.30.30:FF:000002">
    <property type="entry name" value="Riboflavin kinase, putative"/>
    <property type="match status" value="1"/>
</dbReference>
<dbReference type="GO" id="GO:0005739">
    <property type="term" value="C:mitochondrion"/>
    <property type="evidence" value="ECO:0007669"/>
    <property type="project" value="TreeGrafter"/>
</dbReference>
<keyword evidence="8" id="KW-0479">Metal-binding</keyword>
<dbReference type="InterPro" id="IPR015865">
    <property type="entry name" value="Riboflavin_kinase_bac/euk"/>
</dbReference>
<protein>
    <recommendedName>
        <fullName evidence="4">Riboflavin kinase</fullName>
        <ecNumber evidence="3">2.7.1.26</ecNumber>
    </recommendedName>
    <alternativeName>
        <fullName evidence="16">ATP:riboflavin 5'-phosphotransferase</fullName>
    </alternativeName>
    <alternativeName>
        <fullName evidence="13">Flavokinase</fullName>
    </alternativeName>
</protein>
<evidence type="ECO:0000256" key="5">
    <source>
        <dbReference type="ARBA" id="ARBA00022630"/>
    </source>
</evidence>
<comment type="cofactor">
    <cofactor evidence="1">
        <name>Zn(2+)</name>
        <dbReference type="ChEBI" id="CHEBI:29105"/>
    </cofactor>
</comment>
<evidence type="ECO:0000256" key="1">
    <source>
        <dbReference type="ARBA" id="ARBA00001947"/>
    </source>
</evidence>
<dbReference type="Pfam" id="PF01687">
    <property type="entry name" value="Flavokinase"/>
    <property type="match status" value="1"/>
</dbReference>
<keyword evidence="12" id="KW-0067">ATP-binding</keyword>
<sequence length="428" mass="46521">MKSLPYFCRGEVVRGFGRGSKELGIPTANFPDSVVDNLPADISTGIYYGWGCIGNGDVYKMVMSIGWNPYYKNTKKSMETHVIHKFKEDFYGQTLSVVLVGYIRSEKSFPSLEDLIAAINSDIEEAKVKLELPEHSKLKEDNFFTSATNSSPVSSSSAASTSQCIINAKLIKGWNDVIHKGTDDVIHKGTDDVTHRGTDDVTHKGTNYVTHKGTDDVIHKGTDDVTHKATDDVIHKGTDDVTHKGTDDVTHKGTDDVTHKGTNDVIHNDIEEAKVKLELQEHNKLKEDNFFTSATNSSPVSSSSAASTSQSIINALIVIFQLNIIIIQKAVLKFPIHDSVFTHVHDVLVVVLLIVLTLSDSVAVFPKGGGGGLRWSVIVHVQFLIPPTFGFGLDGEPLGAGGEQDKDPSTQNNDTHDAGQDIEPGTAL</sequence>
<keyword evidence="11" id="KW-0862">Zinc</keyword>
<evidence type="ECO:0000256" key="11">
    <source>
        <dbReference type="ARBA" id="ARBA00022833"/>
    </source>
</evidence>
<evidence type="ECO:0000256" key="17">
    <source>
        <dbReference type="SAM" id="MobiDB-lite"/>
    </source>
</evidence>
<evidence type="ECO:0000256" key="8">
    <source>
        <dbReference type="ARBA" id="ARBA00022723"/>
    </source>
</evidence>
<keyword evidence="7" id="KW-0808">Transferase</keyword>
<evidence type="ECO:0000256" key="6">
    <source>
        <dbReference type="ARBA" id="ARBA00022643"/>
    </source>
</evidence>
<evidence type="ECO:0000256" key="15">
    <source>
        <dbReference type="ARBA" id="ARBA00054097"/>
    </source>
</evidence>
<feature type="region of interest" description="Disordered" evidence="17">
    <location>
        <begin position="396"/>
        <end position="428"/>
    </location>
</feature>
<evidence type="ECO:0000256" key="9">
    <source>
        <dbReference type="ARBA" id="ARBA00022741"/>
    </source>
</evidence>
<dbReference type="GO" id="GO:0008531">
    <property type="term" value="F:riboflavin kinase activity"/>
    <property type="evidence" value="ECO:0007669"/>
    <property type="project" value="UniProtKB-EC"/>
</dbReference>
<dbReference type="EMBL" id="NHOQ01002573">
    <property type="protein sequence ID" value="PWA15836.1"/>
    <property type="molecule type" value="Genomic_DNA"/>
</dbReference>
<feature type="domain" description="Riboflavin kinase" evidence="18">
    <location>
        <begin position="1"/>
        <end position="131"/>
    </location>
</feature>
<accession>A0A315UWN0</accession>
<reference evidence="19 20" key="1">
    <citation type="journal article" date="2018" name="G3 (Bethesda)">
        <title>A High-Quality Reference Genome for the Invasive Mosquitofish Gambusia affinis Using a Chicago Library.</title>
        <authorList>
            <person name="Hoffberg S.L."/>
            <person name="Troendle N.J."/>
            <person name="Glenn T.C."/>
            <person name="Mahmud O."/>
            <person name="Louha S."/>
            <person name="Chalopin D."/>
            <person name="Bennetzen J.L."/>
            <person name="Mauricio R."/>
        </authorList>
    </citation>
    <scope>NUCLEOTIDE SEQUENCE [LARGE SCALE GENOMIC DNA]</scope>
    <source>
        <strain evidence="19">NE01/NJP1002.9</strain>
        <tissue evidence="19">Muscle</tissue>
    </source>
</reference>
<comment type="caution">
    <text evidence="19">The sequence shown here is derived from an EMBL/GenBank/DDBJ whole genome shotgun (WGS) entry which is preliminary data.</text>
</comment>
<dbReference type="Gene3D" id="2.40.30.30">
    <property type="entry name" value="Riboflavin kinase-like"/>
    <property type="match status" value="1"/>
</dbReference>
<evidence type="ECO:0000256" key="16">
    <source>
        <dbReference type="ARBA" id="ARBA00077632"/>
    </source>
</evidence>
<dbReference type="GO" id="GO:0046872">
    <property type="term" value="F:metal ion binding"/>
    <property type="evidence" value="ECO:0007669"/>
    <property type="project" value="UniProtKB-KW"/>
</dbReference>
<keyword evidence="6" id="KW-0288">FMN</keyword>
<keyword evidence="5" id="KW-0285">Flavoprotein</keyword>
<gene>
    <name evidence="19" type="ORF">CCH79_00009137</name>
</gene>
<evidence type="ECO:0000313" key="20">
    <source>
        <dbReference type="Proteomes" id="UP000250572"/>
    </source>
</evidence>
<dbReference type="PANTHER" id="PTHR22749:SF6">
    <property type="entry name" value="RIBOFLAVIN KINASE"/>
    <property type="match status" value="1"/>
</dbReference>
<dbReference type="UniPathway" id="UPA00276">
    <property type="reaction ID" value="UER00406"/>
</dbReference>
<comment type="function">
    <text evidence="15">Catalyzes the phosphorylation of riboflavin (vitamin B2) to form flavin-mononucleotide (FMN), hence rate-limiting enzyme in the synthesis of FAD. Essential for TNF-induced reactive oxygen species (ROS) production. Through its interaction with both TNFRSF1A and CYBA, physically and functionally couples TNFRSF1A to NADPH oxidase. TNF-activation of RFK may enhance the incorporation of FAD in NADPH oxidase, a critical step for the assembly and activation of NADPH oxidase.</text>
</comment>
<organism evidence="19 20">
    <name type="scientific">Gambusia affinis</name>
    <name type="common">Western mosquitofish</name>
    <name type="synonym">Heterandria affinis</name>
    <dbReference type="NCBI Taxonomy" id="33528"/>
    <lineage>
        <taxon>Eukaryota</taxon>
        <taxon>Metazoa</taxon>
        <taxon>Chordata</taxon>
        <taxon>Craniata</taxon>
        <taxon>Vertebrata</taxon>
        <taxon>Euteleostomi</taxon>
        <taxon>Actinopterygii</taxon>
        <taxon>Neopterygii</taxon>
        <taxon>Teleostei</taxon>
        <taxon>Neoteleostei</taxon>
        <taxon>Acanthomorphata</taxon>
        <taxon>Ovalentaria</taxon>
        <taxon>Atherinomorphae</taxon>
        <taxon>Cyprinodontiformes</taxon>
        <taxon>Poeciliidae</taxon>
        <taxon>Poeciliinae</taxon>
        <taxon>Gambusia</taxon>
    </lineage>
</organism>
<dbReference type="GO" id="GO:0009398">
    <property type="term" value="P:FMN biosynthetic process"/>
    <property type="evidence" value="ECO:0007669"/>
    <property type="project" value="UniProtKB-UniPathway"/>
</dbReference>
<keyword evidence="10" id="KW-0418">Kinase</keyword>
<dbReference type="AlphaFoldDB" id="A0A315UWN0"/>
<dbReference type="SMART" id="SM00904">
    <property type="entry name" value="Flavokinase"/>
    <property type="match status" value="1"/>
</dbReference>
<evidence type="ECO:0000256" key="13">
    <source>
        <dbReference type="ARBA" id="ARBA00029789"/>
    </source>
</evidence>
<comment type="pathway">
    <text evidence="2">Cofactor biosynthesis; FMN biosynthesis; FMN from riboflavin (ATP route): step 1/1.</text>
</comment>